<dbReference type="Proteomes" id="UP001054821">
    <property type="component" value="Chromosome 5"/>
</dbReference>
<sequence length="191" mass="22302">MRSPPTLDGESSDDEQATENEDTDYDKNDNEGADLKIMYEDHPRNLLNRVRQTLYISKELDSWILTFSLVRSPTLASIVSLYMQVTNQRLLLSVVMTWLTNHHWFRLRLQAVTGEYLKGLCSSSIQRILEQFNLNFWIARLGTITAFAHAEEGEPTYEEFLQLYNVMRAKRKCHEAGCRLIVGRRRPEYIL</sequence>
<organism evidence="2 3">
    <name type="scientific">Prunus dulcis</name>
    <name type="common">Almond</name>
    <name type="synonym">Amygdalus dulcis</name>
    <dbReference type="NCBI Taxonomy" id="3755"/>
    <lineage>
        <taxon>Eukaryota</taxon>
        <taxon>Viridiplantae</taxon>
        <taxon>Streptophyta</taxon>
        <taxon>Embryophyta</taxon>
        <taxon>Tracheophyta</taxon>
        <taxon>Spermatophyta</taxon>
        <taxon>Magnoliopsida</taxon>
        <taxon>eudicotyledons</taxon>
        <taxon>Gunneridae</taxon>
        <taxon>Pentapetalae</taxon>
        <taxon>rosids</taxon>
        <taxon>fabids</taxon>
        <taxon>Rosales</taxon>
        <taxon>Rosaceae</taxon>
        <taxon>Amygdaloideae</taxon>
        <taxon>Amygdaleae</taxon>
        <taxon>Prunus</taxon>
    </lineage>
</organism>
<proteinExistence type="predicted"/>
<feature type="region of interest" description="Disordered" evidence="1">
    <location>
        <begin position="1"/>
        <end position="31"/>
    </location>
</feature>
<evidence type="ECO:0000256" key="1">
    <source>
        <dbReference type="SAM" id="MobiDB-lite"/>
    </source>
</evidence>
<gene>
    <name evidence="2" type="ORF">L3X38_026494</name>
</gene>
<dbReference type="AlphaFoldDB" id="A0AAD4Z097"/>
<dbReference type="EMBL" id="JAJFAZ020000005">
    <property type="protein sequence ID" value="KAI5327098.1"/>
    <property type="molecule type" value="Genomic_DNA"/>
</dbReference>
<name>A0AAD4Z097_PRUDU</name>
<accession>A0AAD4Z097</accession>
<feature type="compositionally biased region" description="Acidic residues" evidence="1">
    <location>
        <begin position="10"/>
        <end position="24"/>
    </location>
</feature>
<comment type="caution">
    <text evidence="2">The sequence shown here is derived from an EMBL/GenBank/DDBJ whole genome shotgun (WGS) entry which is preliminary data.</text>
</comment>
<reference evidence="2 3" key="1">
    <citation type="journal article" date="2022" name="G3 (Bethesda)">
        <title>Whole-genome sequence and methylome profiling of the almond [Prunus dulcis (Mill.) D.A. Webb] cultivar 'Nonpareil'.</title>
        <authorList>
            <person name="D'Amico-Willman K.M."/>
            <person name="Ouma W.Z."/>
            <person name="Meulia T."/>
            <person name="Sideli G.M."/>
            <person name="Gradziel T.M."/>
            <person name="Fresnedo-Ramirez J."/>
        </authorList>
    </citation>
    <scope>NUCLEOTIDE SEQUENCE [LARGE SCALE GENOMIC DNA]</scope>
    <source>
        <strain evidence="2">Clone GOH B32 T37-40</strain>
    </source>
</reference>
<keyword evidence="3" id="KW-1185">Reference proteome</keyword>
<evidence type="ECO:0000313" key="3">
    <source>
        <dbReference type="Proteomes" id="UP001054821"/>
    </source>
</evidence>
<protein>
    <submittedName>
        <fullName evidence="2">Uncharacterized protein</fullName>
    </submittedName>
</protein>
<evidence type="ECO:0000313" key="2">
    <source>
        <dbReference type="EMBL" id="KAI5327098.1"/>
    </source>
</evidence>